<gene>
    <name evidence="2" type="ORF">CBW65_10720</name>
</gene>
<dbReference type="KEGG" id="tum:CBW65_10720"/>
<evidence type="ECO:0000313" key="2">
    <source>
        <dbReference type="EMBL" id="ARU61423.1"/>
    </source>
</evidence>
<reference evidence="3" key="1">
    <citation type="submission" date="2017-05" db="EMBL/GenBank/DDBJ databases">
        <authorList>
            <person name="Sung H."/>
        </authorList>
    </citation>
    <scope>NUCLEOTIDE SEQUENCE [LARGE SCALE GENOMIC DNA]</scope>
    <source>
        <strain evidence="3">AR23208</strain>
    </source>
</reference>
<dbReference type="AlphaFoldDB" id="A0A1Y0IPX4"/>
<evidence type="ECO:0000313" key="3">
    <source>
        <dbReference type="Proteomes" id="UP000195437"/>
    </source>
</evidence>
<evidence type="ECO:0000256" key="1">
    <source>
        <dbReference type="SAM" id="MobiDB-lite"/>
    </source>
</evidence>
<dbReference type="Proteomes" id="UP000195437">
    <property type="component" value="Chromosome"/>
</dbReference>
<name>A0A1Y0IPX4_9BACL</name>
<keyword evidence="3" id="KW-1185">Reference proteome</keyword>
<dbReference type="Pfam" id="PF12639">
    <property type="entry name" value="Colicin-DNase"/>
    <property type="match status" value="1"/>
</dbReference>
<accession>A0A1Y0IPX4</accession>
<feature type="region of interest" description="Disordered" evidence="1">
    <location>
        <begin position="22"/>
        <end position="41"/>
    </location>
</feature>
<dbReference type="RefSeq" id="WP_087456803.1">
    <property type="nucleotide sequence ID" value="NZ_CP021434.1"/>
</dbReference>
<protein>
    <recommendedName>
        <fullName evidence="4">HNH endonuclease</fullName>
    </recommendedName>
</protein>
<dbReference type="EMBL" id="CP021434">
    <property type="protein sequence ID" value="ARU61423.1"/>
    <property type="molecule type" value="Genomic_DNA"/>
</dbReference>
<sequence length="268" mass="29361">MADAKKTVAALEEKKYQDTNRIEIPPKPMGQPVGRKPQPGDQEIIDHIRGFILGTATGLGKSLAELAGNTMDPFGMGVKVVEAAIDTAVLGWDLTTDTKNTVNQIKQAFTDLKNYYNQASTEEKGLIEGELTATLAFIVQNKKVIIRNGKLAGSTHPVTGVPFDLKGFPIFESKFDVKLDPSLYKKSNDVQFRDANYQLYAAIQKDAKLASQFTDADKKLLAKGVTPPTYTWHHHQDPGNLQLVDKTIHQSTGHTGGQQIWGGGSENR</sequence>
<organism evidence="2 3">
    <name type="scientific">Tumebacillus avium</name>
    <dbReference type="NCBI Taxonomy" id="1903704"/>
    <lineage>
        <taxon>Bacteria</taxon>
        <taxon>Bacillati</taxon>
        <taxon>Bacillota</taxon>
        <taxon>Bacilli</taxon>
        <taxon>Bacillales</taxon>
        <taxon>Alicyclobacillaceae</taxon>
        <taxon>Tumebacillus</taxon>
    </lineage>
</organism>
<evidence type="ECO:0008006" key="4">
    <source>
        <dbReference type="Google" id="ProtNLM"/>
    </source>
</evidence>
<proteinExistence type="predicted"/>